<dbReference type="EMBL" id="LT554016">
    <property type="protein sequence ID" value="SAM02911.1"/>
    <property type="molecule type" value="Genomic_DNA"/>
</dbReference>
<protein>
    <recommendedName>
        <fullName evidence="2">DOT1 domain-containing protein</fullName>
    </recommendedName>
</protein>
<gene>
    <name evidence="3" type="primary">ABSGL_08727.1 scaffold 10421</name>
</gene>
<dbReference type="PROSITE" id="PS51569">
    <property type="entry name" value="DOT1"/>
    <property type="match status" value="1"/>
</dbReference>
<feature type="region of interest" description="Disordered" evidence="1">
    <location>
        <begin position="113"/>
        <end position="132"/>
    </location>
</feature>
<dbReference type="GO" id="GO:0031151">
    <property type="term" value="F:histone H3K79 methyltransferase activity"/>
    <property type="evidence" value="ECO:0007669"/>
    <property type="project" value="InterPro"/>
</dbReference>
<dbReference type="Gene3D" id="1.10.260.170">
    <property type="match status" value="1"/>
</dbReference>
<feature type="domain" description="DOT1" evidence="2">
    <location>
        <begin position="152"/>
        <end position="285"/>
    </location>
</feature>
<dbReference type="InterPro" id="IPR025789">
    <property type="entry name" value="DOT1_dom"/>
</dbReference>
<keyword evidence="4" id="KW-1185">Reference proteome</keyword>
<sequence length="285" mass="32154">MSIRNKLYLLSESDQKDKWLNMPLSTPSRPILQKTNVNTPTAPATTTMKPHPDSEKKSTLGLKRQLSSSSALSGNGTTAAPGTAALKKAKPVRCITHSERMVKATRSKYRPFFTPSLDEGTDSPRSSPLKDDHVCRLEYPGTGDYENFLLLKPVTLNARQDDVEDDNDEYHPVNDIYQTAFWIYDCYLTPSQQERLGDASQGIMRNLTKYRNRRNGPGFAQAVDAFNKVIKEFKLSGDIHKNAKEMRHPSYDLTCHILYQVYSRTVAHQADALNNYQGKNKPTIV</sequence>
<evidence type="ECO:0000313" key="3">
    <source>
        <dbReference type="EMBL" id="SAM02911.1"/>
    </source>
</evidence>
<proteinExistence type="predicted"/>
<dbReference type="STRING" id="4829.A0A163JSW3"/>
<feature type="region of interest" description="Disordered" evidence="1">
    <location>
        <begin position="24"/>
        <end position="88"/>
    </location>
</feature>
<organism evidence="3">
    <name type="scientific">Absidia glauca</name>
    <name type="common">Pin mould</name>
    <dbReference type="NCBI Taxonomy" id="4829"/>
    <lineage>
        <taxon>Eukaryota</taxon>
        <taxon>Fungi</taxon>
        <taxon>Fungi incertae sedis</taxon>
        <taxon>Mucoromycota</taxon>
        <taxon>Mucoromycotina</taxon>
        <taxon>Mucoromycetes</taxon>
        <taxon>Mucorales</taxon>
        <taxon>Cunninghamellaceae</taxon>
        <taxon>Absidia</taxon>
    </lineage>
</organism>
<feature type="compositionally biased region" description="Low complexity" evidence="1">
    <location>
        <begin position="74"/>
        <end position="86"/>
    </location>
</feature>
<dbReference type="AlphaFoldDB" id="A0A163JSW3"/>
<accession>A0A163JSW3</accession>
<evidence type="ECO:0000256" key="1">
    <source>
        <dbReference type="SAM" id="MobiDB-lite"/>
    </source>
</evidence>
<reference evidence="3" key="1">
    <citation type="submission" date="2016-04" db="EMBL/GenBank/DDBJ databases">
        <authorList>
            <person name="Evans L.H."/>
            <person name="Alamgir A."/>
            <person name="Owens N."/>
            <person name="Weber N.D."/>
            <person name="Virtaneva K."/>
            <person name="Barbian K."/>
            <person name="Babar A."/>
            <person name="Rosenke K."/>
        </authorList>
    </citation>
    <scope>NUCLEOTIDE SEQUENCE [LARGE SCALE GENOMIC DNA]</scope>
    <source>
        <strain evidence="3">CBS 101.48</strain>
    </source>
</reference>
<dbReference type="InParanoid" id="A0A163JSW3"/>
<name>A0A163JSW3_ABSGL</name>
<dbReference type="Proteomes" id="UP000078561">
    <property type="component" value="Unassembled WGS sequence"/>
</dbReference>
<evidence type="ECO:0000259" key="2">
    <source>
        <dbReference type="PROSITE" id="PS51569"/>
    </source>
</evidence>
<evidence type="ECO:0000313" key="4">
    <source>
        <dbReference type="Proteomes" id="UP000078561"/>
    </source>
</evidence>
<feature type="compositionally biased region" description="Low complexity" evidence="1">
    <location>
        <begin position="35"/>
        <end position="47"/>
    </location>
</feature>